<name>A0ACC2CZI8_DIPCM</name>
<reference evidence="2" key="1">
    <citation type="journal article" date="2024" name="Proc. Natl. Acad. Sci. U.S.A.">
        <title>Extraordinary preservation of gene collinearity over three hundred million years revealed in homosporous lycophytes.</title>
        <authorList>
            <person name="Li C."/>
            <person name="Wickell D."/>
            <person name="Kuo L.Y."/>
            <person name="Chen X."/>
            <person name="Nie B."/>
            <person name="Liao X."/>
            <person name="Peng D."/>
            <person name="Ji J."/>
            <person name="Jenkins J."/>
            <person name="Williams M."/>
            <person name="Shu S."/>
            <person name="Plott C."/>
            <person name="Barry K."/>
            <person name="Rajasekar S."/>
            <person name="Grimwood J."/>
            <person name="Han X."/>
            <person name="Sun S."/>
            <person name="Hou Z."/>
            <person name="He W."/>
            <person name="Dai G."/>
            <person name="Sun C."/>
            <person name="Schmutz J."/>
            <person name="Leebens-Mack J.H."/>
            <person name="Li F.W."/>
            <person name="Wang L."/>
        </authorList>
    </citation>
    <scope>NUCLEOTIDE SEQUENCE [LARGE SCALE GENOMIC DNA]</scope>
    <source>
        <strain evidence="2">cv. PW_Plant_1</strain>
    </source>
</reference>
<dbReference type="Proteomes" id="UP001162992">
    <property type="component" value="Chromosome 8"/>
</dbReference>
<sequence>MPPKLDATEGIVLNFINEQNKPLNSQIVADSLQKYGIKKTAAQKALDSLADAGKITFKEYGKQKIYLAKQDQFNIPTNEELEHMKKEISNLQENLAVESNAVNALGAGRLLTIGFFCSKFENLNTNLVGGVIRIVVI</sequence>
<keyword evidence="2" id="KW-1185">Reference proteome</keyword>
<comment type="caution">
    <text evidence="1">The sequence shown here is derived from an EMBL/GenBank/DDBJ whole genome shotgun (WGS) entry which is preliminary data.</text>
</comment>
<protein>
    <submittedName>
        <fullName evidence="1">Uncharacterized protein</fullName>
    </submittedName>
</protein>
<evidence type="ECO:0000313" key="1">
    <source>
        <dbReference type="EMBL" id="KAJ7547423.1"/>
    </source>
</evidence>
<evidence type="ECO:0000313" key="2">
    <source>
        <dbReference type="Proteomes" id="UP001162992"/>
    </source>
</evidence>
<organism evidence="1 2">
    <name type="scientific">Diphasiastrum complanatum</name>
    <name type="common">Issler's clubmoss</name>
    <name type="synonym">Lycopodium complanatum</name>
    <dbReference type="NCBI Taxonomy" id="34168"/>
    <lineage>
        <taxon>Eukaryota</taxon>
        <taxon>Viridiplantae</taxon>
        <taxon>Streptophyta</taxon>
        <taxon>Embryophyta</taxon>
        <taxon>Tracheophyta</taxon>
        <taxon>Lycopodiopsida</taxon>
        <taxon>Lycopodiales</taxon>
        <taxon>Lycopodiaceae</taxon>
        <taxon>Lycopodioideae</taxon>
        <taxon>Diphasiastrum</taxon>
    </lineage>
</organism>
<dbReference type="EMBL" id="CM055099">
    <property type="protein sequence ID" value="KAJ7547423.1"/>
    <property type="molecule type" value="Genomic_DNA"/>
</dbReference>
<accession>A0ACC2CZI8</accession>
<gene>
    <name evidence="1" type="ORF">O6H91_08G085500</name>
</gene>
<proteinExistence type="predicted"/>